<dbReference type="CDD" id="cd03323">
    <property type="entry name" value="D-glucarate_dehydratase"/>
    <property type="match status" value="1"/>
</dbReference>
<dbReference type="PANTHER" id="PTHR48080:SF4">
    <property type="entry name" value="GLUCARATE DEHYDRATASE"/>
    <property type="match status" value="1"/>
</dbReference>
<dbReference type="EC" id="4.2.1.40" evidence="5"/>
<dbReference type="SFLD" id="SFLDS00001">
    <property type="entry name" value="Enolase"/>
    <property type="match status" value="1"/>
</dbReference>
<keyword evidence="11" id="KW-1185">Reference proteome</keyword>
<evidence type="ECO:0000256" key="8">
    <source>
        <dbReference type="ARBA" id="ARBA00023239"/>
    </source>
</evidence>
<evidence type="ECO:0000256" key="4">
    <source>
        <dbReference type="ARBA" id="ARBA00009938"/>
    </source>
</evidence>
<dbReference type="SFLD" id="SFLDG00055">
    <property type="entry name" value="glucarate_dehydratase"/>
    <property type="match status" value="1"/>
</dbReference>
<reference evidence="10 11" key="1">
    <citation type="submission" date="2024-03" db="EMBL/GenBank/DDBJ databases">
        <title>Natural products discovery in diverse microorganisms through a two-stage MS feature dereplication strategy.</title>
        <authorList>
            <person name="Zhang R."/>
        </authorList>
    </citation>
    <scope>NUCLEOTIDE SEQUENCE [LARGE SCALE GENOMIC DNA]</scope>
    <source>
        <strain evidence="10 11">18930</strain>
    </source>
</reference>
<accession>A0ABZ2PRI7</accession>
<evidence type="ECO:0000313" key="11">
    <source>
        <dbReference type="Proteomes" id="UP001432000"/>
    </source>
</evidence>
<proteinExistence type="inferred from homology"/>
<dbReference type="InterPro" id="IPR029017">
    <property type="entry name" value="Enolase-like_N"/>
</dbReference>
<evidence type="ECO:0000256" key="5">
    <source>
        <dbReference type="ARBA" id="ARBA00011973"/>
    </source>
</evidence>
<keyword evidence="6" id="KW-0479">Metal-binding</keyword>
<comment type="pathway">
    <text evidence="3">Carbohydrate acid metabolism; D-glucarate degradation; 2,5-dioxopentanoate from D-glucarate: step 1/2.</text>
</comment>
<comment type="similarity">
    <text evidence="4">Belongs to the mandelate racemase/muconate lactonizing enzyme family. GlucD subfamily.</text>
</comment>
<dbReference type="Gene3D" id="3.30.390.10">
    <property type="entry name" value="Enolase-like, N-terminal domain"/>
    <property type="match status" value="1"/>
</dbReference>
<organism evidence="10 11">
    <name type="scientific">Rhodococcus sovatensis</name>
    <dbReference type="NCBI Taxonomy" id="1805840"/>
    <lineage>
        <taxon>Bacteria</taxon>
        <taxon>Bacillati</taxon>
        <taxon>Actinomycetota</taxon>
        <taxon>Actinomycetes</taxon>
        <taxon>Mycobacteriales</taxon>
        <taxon>Nocardiaceae</taxon>
        <taxon>Rhodococcus</taxon>
    </lineage>
</organism>
<comment type="catalytic activity">
    <reaction evidence="1">
        <text>D-glucarate = 5-dehydro-4-deoxy-D-glucarate + H2O</text>
        <dbReference type="Rhea" id="RHEA:14573"/>
        <dbReference type="ChEBI" id="CHEBI:15377"/>
        <dbReference type="ChEBI" id="CHEBI:30612"/>
        <dbReference type="ChEBI" id="CHEBI:42819"/>
        <dbReference type="EC" id="4.2.1.40"/>
    </reaction>
</comment>
<protein>
    <recommendedName>
        <fullName evidence="5">glucarate dehydratase</fullName>
        <ecNumber evidence="5">4.2.1.40</ecNumber>
    </recommendedName>
</protein>
<evidence type="ECO:0000256" key="3">
    <source>
        <dbReference type="ARBA" id="ARBA00005183"/>
    </source>
</evidence>
<evidence type="ECO:0000256" key="6">
    <source>
        <dbReference type="ARBA" id="ARBA00022723"/>
    </source>
</evidence>
<dbReference type="InterPro" id="IPR036849">
    <property type="entry name" value="Enolase-like_C_sf"/>
</dbReference>
<feature type="domain" description="Mandelate racemase/muconate lactonizing enzyme C-terminal" evidence="9">
    <location>
        <begin position="172"/>
        <end position="266"/>
    </location>
</feature>
<evidence type="ECO:0000256" key="7">
    <source>
        <dbReference type="ARBA" id="ARBA00022842"/>
    </source>
</evidence>
<evidence type="ECO:0000256" key="1">
    <source>
        <dbReference type="ARBA" id="ARBA00001426"/>
    </source>
</evidence>
<dbReference type="SMART" id="SM00922">
    <property type="entry name" value="MR_MLE"/>
    <property type="match status" value="1"/>
</dbReference>
<dbReference type="PANTHER" id="PTHR48080">
    <property type="entry name" value="D-GALACTONATE DEHYDRATASE-RELATED"/>
    <property type="match status" value="1"/>
</dbReference>
<dbReference type="RefSeq" id="WP_338893597.1">
    <property type="nucleotide sequence ID" value="NZ_CP147846.1"/>
</dbReference>
<dbReference type="SUPFAM" id="SSF51604">
    <property type="entry name" value="Enolase C-terminal domain-like"/>
    <property type="match status" value="1"/>
</dbReference>
<name>A0ABZ2PRI7_9NOCA</name>
<dbReference type="InterPro" id="IPR029065">
    <property type="entry name" value="Enolase_C-like"/>
</dbReference>
<keyword evidence="7" id="KW-0460">Magnesium</keyword>
<gene>
    <name evidence="10" type="ORF">WDS16_24075</name>
</gene>
<dbReference type="InterPro" id="IPR013341">
    <property type="entry name" value="Mandelate_racemase_N_dom"/>
</dbReference>
<evidence type="ECO:0000259" key="9">
    <source>
        <dbReference type="SMART" id="SM00922"/>
    </source>
</evidence>
<keyword evidence="8" id="KW-0456">Lyase</keyword>
<evidence type="ECO:0000256" key="2">
    <source>
        <dbReference type="ARBA" id="ARBA00001946"/>
    </source>
</evidence>
<dbReference type="EMBL" id="CP147846">
    <property type="protein sequence ID" value="WXG71821.1"/>
    <property type="molecule type" value="Genomic_DNA"/>
</dbReference>
<sequence length="423" mass="45236">MMVGPIRIVGARITPVAFVDPPLLNTVGVHQPYALRAIIQLDTEAGIVGLGETYADTAHVARMEAAAETIVGLDVFALNEIRAAIDAQLATSTITGGDGVAGMITTASTTDRVFSPFEVACLDVQGKALGRPVSDLLGGKVRDAVPFSAYLFYKWAAHPGAEADEWGEAIDPDGLVRQARKMIAEYGFGAIKVKGGVFPPDEEIAGIKALRKAFPDLPLRLDPNAAWTVDTSIRVASELDGIVEYLEDPTPGLDGMAQVAREAKMPLATNMCVVAFDQLKPAVVKDSVQVVLSDHHYWGGLQRSRLLAGVCDNFDLGLSMHSNSHLGISLAAMVHLAAATPNLTYACDTHWPWKNEDVVKPGILKIVDGAVAVPTGPGLGVEIDEDALASLHQQYLDCGIRDRDDTGYMKSIDPTFENTSPRW</sequence>
<dbReference type="SUPFAM" id="SSF54826">
    <property type="entry name" value="Enolase N-terminal domain-like"/>
    <property type="match status" value="1"/>
</dbReference>
<dbReference type="InterPro" id="IPR034593">
    <property type="entry name" value="DgoD-like"/>
</dbReference>
<dbReference type="Pfam" id="PF02746">
    <property type="entry name" value="MR_MLE_N"/>
    <property type="match status" value="1"/>
</dbReference>
<dbReference type="Proteomes" id="UP001432000">
    <property type="component" value="Chromosome"/>
</dbReference>
<evidence type="ECO:0000313" key="10">
    <source>
        <dbReference type="EMBL" id="WXG71821.1"/>
    </source>
</evidence>
<dbReference type="InterPro" id="IPR034598">
    <property type="entry name" value="GlucD-like"/>
</dbReference>
<comment type="cofactor">
    <cofactor evidence="2">
        <name>Mg(2+)</name>
        <dbReference type="ChEBI" id="CHEBI:18420"/>
    </cofactor>
</comment>
<dbReference type="Pfam" id="PF13378">
    <property type="entry name" value="MR_MLE_C"/>
    <property type="match status" value="1"/>
</dbReference>
<dbReference type="InterPro" id="IPR013342">
    <property type="entry name" value="Mandelate_racemase_C"/>
</dbReference>
<dbReference type="Gene3D" id="3.20.20.120">
    <property type="entry name" value="Enolase-like C-terminal domain"/>
    <property type="match status" value="1"/>
</dbReference>